<gene>
    <name evidence="3" type="primary">20344485</name>
    <name evidence="2" type="ORF">GGTG_04027</name>
</gene>
<reference evidence="3" key="4">
    <citation type="journal article" date="2015" name="G3 (Bethesda)">
        <title>Genome sequences of three phytopathogenic species of the Magnaporthaceae family of fungi.</title>
        <authorList>
            <person name="Okagaki L.H."/>
            <person name="Nunes C.C."/>
            <person name="Sailsbery J."/>
            <person name="Clay B."/>
            <person name="Brown D."/>
            <person name="John T."/>
            <person name="Oh Y."/>
            <person name="Young N."/>
            <person name="Fitzgerald M."/>
            <person name="Haas B.J."/>
            <person name="Zeng Q."/>
            <person name="Young S."/>
            <person name="Adiconis X."/>
            <person name="Fan L."/>
            <person name="Levin J.Z."/>
            <person name="Mitchell T.K."/>
            <person name="Okubara P.A."/>
            <person name="Farman M.L."/>
            <person name="Kohn L.M."/>
            <person name="Birren B."/>
            <person name="Ma L.-J."/>
            <person name="Dean R.A."/>
        </authorList>
    </citation>
    <scope>NUCLEOTIDE SEQUENCE</scope>
    <source>
        <strain evidence="3">R3-111a-1</strain>
    </source>
</reference>
<dbReference type="eggNOG" id="ENOG502SD2T">
    <property type="taxonomic scope" value="Eukaryota"/>
</dbReference>
<dbReference type="Proteomes" id="UP000006039">
    <property type="component" value="Unassembled WGS sequence"/>
</dbReference>
<evidence type="ECO:0000313" key="2">
    <source>
        <dbReference type="EMBL" id="EJT78935.1"/>
    </source>
</evidence>
<feature type="compositionally biased region" description="Low complexity" evidence="1">
    <location>
        <begin position="346"/>
        <end position="355"/>
    </location>
</feature>
<dbReference type="Gene3D" id="3.40.50.300">
    <property type="entry name" value="P-loop containing nucleotide triphosphate hydrolases"/>
    <property type="match status" value="1"/>
</dbReference>
<protein>
    <submittedName>
        <fullName evidence="2 3">Uncharacterized protein</fullName>
    </submittedName>
</protein>
<feature type="compositionally biased region" description="Basic and acidic residues" evidence="1">
    <location>
        <begin position="65"/>
        <end position="78"/>
    </location>
</feature>
<dbReference type="STRING" id="644352.J3NRX9"/>
<feature type="compositionally biased region" description="Basic and acidic residues" evidence="1">
    <location>
        <begin position="209"/>
        <end position="225"/>
    </location>
</feature>
<evidence type="ECO:0000256" key="1">
    <source>
        <dbReference type="SAM" id="MobiDB-lite"/>
    </source>
</evidence>
<reference evidence="2" key="2">
    <citation type="submission" date="2010-07" db="EMBL/GenBank/DDBJ databases">
        <authorList>
            <consortium name="The Broad Institute Genome Sequencing Platform"/>
            <consortium name="Broad Institute Genome Sequencing Center for Infectious Disease"/>
            <person name="Ma L.-J."/>
            <person name="Dead R."/>
            <person name="Young S."/>
            <person name="Zeng Q."/>
            <person name="Koehrsen M."/>
            <person name="Alvarado L."/>
            <person name="Berlin A."/>
            <person name="Chapman S.B."/>
            <person name="Chen Z."/>
            <person name="Freedman E."/>
            <person name="Gellesch M."/>
            <person name="Goldberg J."/>
            <person name="Griggs A."/>
            <person name="Gujja S."/>
            <person name="Heilman E.R."/>
            <person name="Heiman D."/>
            <person name="Hepburn T."/>
            <person name="Howarth C."/>
            <person name="Jen D."/>
            <person name="Larson L."/>
            <person name="Mehta T."/>
            <person name="Neiman D."/>
            <person name="Pearson M."/>
            <person name="Roberts A."/>
            <person name="Saif S."/>
            <person name="Shea T."/>
            <person name="Shenoy N."/>
            <person name="Sisk P."/>
            <person name="Stolte C."/>
            <person name="Sykes S."/>
            <person name="Walk T."/>
            <person name="White J."/>
            <person name="Yandava C."/>
            <person name="Haas B."/>
            <person name="Nusbaum C."/>
            <person name="Birren B."/>
        </authorList>
    </citation>
    <scope>NUCLEOTIDE SEQUENCE</scope>
    <source>
        <strain evidence="2">R3-111a-1</strain>
    </source>
</reference>
<organism evidence="2">
    <name type="scientific">Gaeumannomyces tritici (strain R3-111a-1)</name>
    <name type="common">Wheat and barley take-all root rot fungus</name>
    <name type="synonym">Gaeumannomyces graminis var. tritici</name>
    <dbReference type="NCBI Taxonomy" id="644352"/>
    <lineage>
        <taxon>Eukaryota</taxon>
        <taxon>Fungi</taxon>
        <taxon>Dikarya</taxon>
        <taxon>Ascomycota</taxon>
        <taxon>Pezizomycotina</taxon>
        <taxon>Sordariomycetes</taxon>
        <taxon>Sordariomycetidae</taxon>
        <taxon>Magnaporthales</taxon>
        <taxon>Magnaporthaceae</taxon>
        <taxon>Gaeumannomyces</taxon>
    </lineage>
</organism>
<feature type="region of interest" description="Disordered" evidence="1">
    <location>
        <begin position="52"/>
        <end position="78"/>
    </location>
</feature>
<reference evidence="4" key="1">
    <citation type="submission" date="2010-07" db="EMBL/GenBank/DDBJ databases">
        <title>The genome sequence of Gaeumannomyces graminis var. tritici strain R3-111a-1.</title>
        <authorList>
            <consortium name="The Broad Institute Genome Sequencing Platform"/>
            <person name="Ma L.-J."/>
            <person name="Dead R."/>
            <person name="Young S."/>
            <person name="Zeng Q."/>
            <person name="Koehrsen M."/>
            <person name="Alvarado L."/>
            <person name="Berlin A."/>
            <person name="Chapman S.B."/>
            <person name="Chen Z."/>
            <person name="Freedman E."/>
            <person name="Gellesch M."/>
            <person name="Goldberg J."/>
            <person name="Griggs A."/>
            <person name="Gujja S."/>
            <person name="Heilman E.R."/>
            <person name="Heiman D."/>
            <person name="Hepburn T."/>
            <person name="Howarth C."/>
            <person name="Jen D."/>
            <person name="Larson L."/>
            <person name="Mehta T."/>
            <person name="Neiman D."/>
            <person name="Pearson M."/>
            <person name="Roberts A."/>
            <person name="Saif S."/>
            <person name="Shea T."/>
            <person name="Shenoy N."/>
            <person name="Sisk P."/>
            <person name="Stolte C."/>
            <person name="Sykes S."/>
            <person name="Walk T."/>
            <person name="White J."/>
            <person name="Yandava C."/>
            <person name="Haas B."/>
            <person name="Nusbaum C."/>
            <person name="Birren B."/>
        </authorList>
    </citation>
    <scope>NUCLEOTIDE SEQUENCE [LARGE SCALE GENOMIC DNA]</scope>
    <source>
        <strain evidence="4">R3-111a-1</strain>
    </source>
</reference>
<proteinExistence type="predicted"/>
<feature type="region of interest" description="Disordered" evidence="1">
    <location>
        <begin position="194"/>
        <end position="251"/>
    </location>
</feature>
<dbReference type="VEuPathDB" id="FungiDB:GGTG_04027"/>
<dbReference type="AlphaFoldDB" id="J3NRX9"/>
<dbReference type="EnsemblFungi" id="EJT78935">
    <property type="protein sequence ID" value="EJT78935"/>
    <property type="gene ID" value="GGTG_04027"/>
</dbReference>
<reference evidence="2" key="3">
    <citation type="submission" date="2010-09" db="EMBL/GenBank/DDBJ databases">
        <title>Annotation of Gaeumannomyces graminis var. tritici R3-111a-1.</title>
        <authorList>
            <consortium name="The Broad Institute Genome Sequencing Platform"/>
            <person name="Ma L.-J."/>
            <person name="Dead R."/>
            <person name="Young S.K."/>
            <person name="Zeng Q."/>
            <person name="Gargeya S."/>
            <person name="Fitzgerald M."/>
            <person name="Haas B."/>
            <person name="Abouelleil A."/>
            <person name="Alvarado L."/>
            <person name="Arachchi H.M."/>
            <person name="Berlin A."/>
            <person name="Brown A."/>
            <person name="Chapman S.B."/>
            <person name="Chen Z."/>
            <person name="Dunbar C."/>
            <person name="Freedman E."/>
            <person name="Gearin G."/>
            <person name="Gellesch M."/>
            <person name="Goldberg J."/>
            <person name="Griggs A."/>
            <person name="Gujja S."/>
            <person name="Heiman D."/>
            <person name="Howarth C."/>
            <person name="Larson L."/>
            <person name="Lui A."/>
            <person name="MacDonald P.J.P."/>
            <person name="Mehta T."/>
            <person name="Montmayeur A."/>
            <person name="Murphy C."/>
            <person name="Neiman D."/>
            <person name="Pearson M."/>
            <person name="Priest M."/>
            <person name="Roberts A."/>
            <person name="Saif S."/>
            <person name="Shea T."/>
            <person name="Shenoy N."/>
            <person name="Sisk P."/>
            <person name="Stolte C."/>
            <person name="Sykes S."/>
            <person name="Yandava C."/>
            <person name="Wortman J."/>
            <person name="Nusbaum C."/>
            <person name="Birren B."/>
        </authorList>
    </citation>
    <scope>NUCLEOTIDE SEQUENCE</scope>
    <source>
        <strain evidence="2">R3-111a-1</strain>
    </source>
</reference>
<dbReference type="GeneID" id="20344485"/>
<accession>J3NRX9</accession>
<reference evidence="3" key="5">
    <citation type="submission" date="2018-04" db="UniProtKB">
        <authorList>
            <consortium name="EnsemblFungi"/>
        </authorList>
    </citation>
    <scope>IDENTIFICATION</scope>
    <source>
        <strain evidence="3">R3-111a-1</strain>
    </source>
</reference>
<dbReference type="OrthoDB" id="5426988at2759"/>
<feature type="region of interest" description="Disordered" evidence="1">
    <location>
        <begin position="308"/>
        <end position="388"/>
    </location>
</feature>
<dbReference type="EMBL" id="GL385396">
    <property type="protein sequence ID" value="EJT78935.1"/>
    <property type="molecule type" value="Genomic_DNA"/>
</dbReference>
<dbReference type="InterPro" id="IPR027417">
    <property type="entry name" value="P-loop_NTPase"/>
</dbReference>
<dbReference type="RefSeq" id="XP_009220080.1">
    <property type="nucleotide sequence ID" value="XM_009221816.1"/>
</dbReference>
<sequence>MPAKCLAVGPGWDKPQRRPVIWINGWPGVGKASVAGLLSMLIGIEKSTVVAEDANDDTNPPPTFEPRRDWRSSGDHDAQIRGITGGELESLRMDPEAARRALNMANHILEPTSFAKFTIITACQTATERGAEAATQYAAAARQVKRLFVPVTLVCEASENIRRLQTRHAVHPAHYESGPQDPNEAMAERGVGLYEFSSTPGPSLSPSPRPRDPQLESVTLDDHGDVGSVFGGKETKDAEEKEEEPRMSENDPAALAICVDVTRKTSMQAGFAILQHVEELEVRCLRRDRAAAWAAAETEARRFAAEAEARSRRADDEAARRTAQRQSSYKREEAEAAHMPGHSGGDDSSSSPSSPALEMDRRGGANAAGTLDQDIKLGTTNPPRPRST</sequence>
<dbReference type="HOGENOM" id="CLU_725765_0_0_1"/>
<feature type="compositionally biased region" description="Basic and acidic residues" evidence="1">
    <location>
        <begin position="308"/>
        <end position="320"/>
    </location>
</feature>
<keyword evidence="4" id="KW-1185">Reference proteome</keyword>
<name>J3NRX9_GAET3</name>
<evidence type="ECO:0000313" key="4">
    <source>
        <dbReference type="Proteomes" id="UP000006039"/>
    </source>
</evidence>
<evidence type="ECO:0000313" key="3">
    <source>
        <dbReference type="EnsemblFungi" id="EJT78935"/>
    </source>
</evidence>
<feature type="compositionally biased region" description="Basic and acidic residues" evidence="1">
    <location>
        <begin position="233"/>
        <end position="249"/>
    </location>
</feature>